<dbReference type="Pfam" id="PF08281">
    <property type="entry name" value="Sigma70_r4_2"/>
    <property type="match status" value="1"/>
</dbReference>
<evidence type="ECO:0000313" key="7">
    <source>
        <dbReference type="EMBL" id="TVO76972.1"/>
    </source>
</evidence>
<dbReference type="InterPro" id="IPR036388">
    <property type="entry name" value="WH-like_DNA-bd_sf"/>
</dbReference>
<keyword evidence="3" id="KW-0731">Sigma factor</keyword>
<evidence type="ECO:0000256" key="1">
    <source>
        <dbReference type="ARBA" id="ARBA00010641"/>
    </source>
</evidence>
<evidence type="ECO:0000256" key="2">
    <source>
        <dbReference type="ARBA" id="ARBA00023015"/>
    </source>
</evidence>
<feature type="domain" description="RNA polymerase sigma factor 70 region 4 type 2" evidence="6">
    <location>
        <begin position="123"/>
        <end position="173"/>
    </location>
</feature>
<evidence type="ECO:0000256" key="3">
    <source>
        <dbReference type="ARBA" id="ARBA00023082"/>
    </source>
</evidence>
<proteinExistence type="inferred from homology"/>
<keyword evidence="4" id="KW-0804">Transcription</keyword>
<dbReference type="InterPro" id="IPR014284">
    <property type="entry name" value="RNA_pol_sigma-70_dom"/>
</dbReference>
<dbReference type="InterPro" id="IPR013324">
    <property type="entry name" value="RNA_pol_sigma_r3/r4-like"/>
</dbReference>
<dbReference type="RefSeq" id="WP_144358101.1">
    <property type="nucleotide sequence ID" value="NZ_VMNH01000005.1"/>
</dbReference>
<dbReference type="InterPro" id="IPR013325">
    <property type="entry name" value="RNA_pol_sigma_r2"/>
</dbReference>
<dbReference type="SUPFAM" id="SSF88946">
    <property type="entry name" value="Sigma2 domain of RNA polymerase sigma factors"/>
    <property type="match status" value="1"/>
</dbReference>
<accession>A0A557SI21</accession>
<dbReference type="InterPro" id="IPR007627">
    <property type="entry name" value="RNA_pol_sigma70_r2"/>
</dbReference>
<keyword evidence="2" id="KW-0805">Transcription regulation</keyword>
<comment type="similarity">
    <text evidence="1">Belongs to the sigma-70 factor family. ECF subfamily.</text>
</comment>
<comment type="caution">
    <text evidence="7">The sequence shown here is derived from an EMBL/GenBank/DDBJ whole genome shotgun (WGS) entry which is preliminary data.</text>
</comment>
<dbReference type="PANTHER" id="PTHR43133">
    <property type="entry name" value="RNA POLYMERASE ECF-TYPE SIGMA FACTO"/>
    <property type="match status" value="1"/>
</dbReference>
<dbReference type="AlphaFoldDB" id="A0A557SI21"/>
<evidence type="ECO:0000259" key="5">
    <source>
        <dbReference type="Pfam" id="PF04542"/>
    </source>
</evidence>
<evidence type="ECO:0000259" key="6">
    <source>
        <dbReference type="Pfam" id="PF08281"/>
    </source>
</evidence>
<evidence type="ECO:0000256" key="4">
    <source>
        <dbReference type="ARBA" id="ARBA00023163"/>
    </source>
</evidence>
<dbReference type="EMBL" id="VMNH01000005">
    <property type="protein sequence ID" value="TVO76972.1"/>
    <property type="molecule type" value="Genomic_DNA"/>
</dbReference>
<reference evidence="7 8" key="1">
    <citation type="submission" date="2019-07" db="EMBL/GenBank/DDBJ databases">
        <title>The pathways for chlorine oxyanion respiration interact through the shared metabolite chlorate.</title>
        <authorList>
            <person name="Barnum T.P."/>
            <person name="Cheng Y."/>
            <person name="Hill K.A."/>
            <person name="Lucas L.N."/>
            <person name="Carlson H.K."/>
            <person name="Coates J.D."/>
        </authorList>
    </citation>
    <scope>NUCLEOTIDE SEQUENCE [LARGE SCALE GENOMIC DNA]</scope>
    <source>
        <strain evidence="7 8">BK-1</strain>
    </source>
</reference>
<protein>
    <submittedName>
        <fullName evidence="7">Sigma-70 family RNA polymerase sigma factor</fullName>
    </submittedName>
</protein>
<dbReference type="CDD" id="cd06171">
    <property type="entry name" value="Sigma70_r4"/>
    <property type="match status" value="1"/>
</dbReference>
<dbReference type="GO" id="GO:0003677">
    <property type="term" value="F:DNA binding"/>
    <property type="evidence" value="ECO:0007669"/>
    <property type="project" value="InterPro"/>
</dbReference>
<dbReference type="Gene3D" id="1.10.10.10">
    <property type="entry name" value="Winged helix-like DNA-binding domain superfamily/Winged helix DNA-binding domain"/>
    <property type="match status" value="1"/>
</dbReference>
<dbReference type="OrthoDB" id="9803470at2"/>
<name>A0A557SI21_9GAMM</name>
<dbReference type="NCBIfam" id="TIGR02937">
    <property type="entry name" value="sigma70-ECF"/>
    <property type="match status" value="1"/>
</dbReference>
<dbReference type="GO" id="GO:0006352">
    <property type="term" value="P:DNA-templated transcription initiation"/>
    <property type="evidence" value="ECO:0007669"/>
    <property type="project" value="InterPro"/>
</dbReference>
<feature type="domain" description="RNA polymerase sigma-70 region 2" evidence="5">
    <location>
        <begin position="30"/>
        <end position="96"/>
    </location>
</feature>
<dbReference type="PANTHER" id="PTHR43133:SF51">
    <property type="entry name" value="RNA POLYMERASE SIGMA FACTOR"/>
    <property type="match status" value="1"/>
</dbReference>
<keyword evidence="8" id="KW-1185">Reference proteome</keyword>
<dbReference type="GO" id="GO:0016987">
    <property type="term" value="F:sigma factor activity"/>
    <property type="evidence" value="ECO:0007669"/>
    <property type="project" value="UniProtKB-KW"/>
</dbReference>
<dbReference type="InterPro" id="IPR039425">
    <property type="entry name" value="RNA_pol_sigma-70-like"/>
</dbReference>
<dbReference type="InterPro" id="IPR013249">
    <property type="entry name" value="RNA_pol_sigma70_r4_t2"/>
</dbReference>
<dbReference type="Pfam" id="PF04542">
    <property type="entry name" value="Sigma70_r2"/>
    <property type="match status" value="1"/>
</dbReference>
<dbReference type="Proteomes" id="UP000316649">
    <property type="component" value="Unassembled WGS sequence"/>
</dbReference>
<organism evidence="7 8">
    <name type="scientific">Sedimenticola selenatireducens</name>
    <dbReference type="NCBI Taxonomy" id="191960"/>
    <lineage>
        <taxon>Bacteria</taxon>
        <taxon>Pseudomonadati</taxon>
        <taxon>Pseudomonadota</taxon>
        <taxon>Gammaproteobacteria</taxon>
        <taxon>Chromatiales</taxon>
        <taxon>Sedimenticolaceae</taxon>
        <taxon>Sedimenticola</taxon>
    </lineage>
</organism>
<dbReference type="Gene3D" id="1.10.1740.10">
    <property type="match status" value="1"/>
</dbReference>
<dbReference type="SUPFAM" id="SSF88659">
    <property type="entry name" value="Sigma3 and sigma4 domains of RNA polymerase sigma factors"/>
    <property type="match status" value="1"/>
</dbReference>
<sequence>MSNLALVQTWTEQTTVEASPANNNNLFNELVSSYSKDLQRYAHWLAGDKHTAEDLVQETLLRAWKSLHRLQNPKAAKGWLFTILRRENARRFERKQLQESDIPLETLESRDNYYDTSTEAFVLRRAIEELPEEYREPLVQQVIGGYSQKEIADRLGITSAGVGTRLFRARNKLKEALVA</sequence>
<gene>
    <name evidence="7" type="ORF">FHP88_05990</name>
</gene>
<dbReference type="NCBIfam" id="NF009170">
    <property type="entry name" value="PRK12517.1"/>
    <property type="match status" value="1"/>
</dbReference>
<evidence type="ECO:0000313" key="8">
    <source>
        <dbReference type="Proteomes" id="UP000316649"/>
    </source>
</evidence>